<dbReference type="RefSeq" id="WP_349640315.1">
    <property type="nucleotide sequence ID" value="NZ_CP090958.1"/>
</dbReference>
<dbReference type="PROSITE" id="PS00631">
    <property type="entry name" value="CYTOSOL_AP"/>
    <property type="match status" value="1"/>
</dbReference>
<gene>
    <name evidence="8" type="primary">pepA</name>
    <name evidence="10" type="ORF">LWF01_06975</name>
</gene>
<proteinExistence type="inferred from homology"/>
<accession>A0ABY8QX03</accession>
<feature type="binding site" evidence="8">
    <location>
        <position position="351"/>
    </location>
    <ligand>
        <name>Mn(2+)</name>
        <dbReference type="ChEBI" id="CHEBI:29035"/>
        <label>2</label>
    </ligand>
</feature>
<dbReference type="Proteomes" id="UP001209083">
    <property type="component" value="Chromosome"/>
</dbReference>
<evidence type="ECO:0000256" key="2">
    <source>
        <dbReference type="ARBA" id="ARBA00000967"/>
    </source>
</evidence>
<evidence type="ECO:0000256" key="5">
    <source>
        <dbReference type="ARBA" id="ARBA00022670"/>
    </source>
</evidence>
<feature type="active site" evidence="8">
    <location>
        <position position="353"/>
    </location>
</feature>
<feature type="binding site" evidence="8">
    <location>
        <position position="272"/>
    </location>
    <ligand>
        <name>Mn(2+)</name>
        <dbReference type="ChEBI" id="CHEBI:29035"/>
        <label>2</label>
    </ligand>
</feature>
<dbReference type="InterPro" id="IPR008283">
    <property type="entry name" value="Peptidase_M17_N"/>
</dbReference>
<feature type="binding site" evidence="8">
    <location>
        <position position="267"/>
    </location>
    <ligand>
        <name>Mn(2+)</name>
        <dbReference type="ChEBI" id="CHEBI:29035"/>
        <label>2</label>
    </ligand>
</feature>
<dbReference type="EC" id="3.4.11.1" evidence="8"/>
<dbReference type="Pfam" id="PF00883">
    <property type="entry name" value="Peptidase_M17"/>
    <property type="match status" value="1"/>
</dbReference>
<organism evidence="10 11">
    <name type="scientific">Saxibacter everestensis</name>
    <dbReference type="NCBI Taxonomy" id="2909229"/>
    <lineage>
        <taxon>Bacteria</taxon>
        <taxon>Bacillati</taxon>
        <taxon>Actinomycetota</taxon>
        <taxon>Actinomycetes</taxon>
        <taxon>Micrococcales</taxon>
        <taxon>Brevibacteriaceae</taxon>
        <taxon>Saxibacter</taxon>
    </lineage>
</organism>
<dbReference type="Gene3D" id="3.40.220.10">
    <property type="entry name" value="Leucine Aminopeptidase, subunit E, domain 1"/>
    <property type="match status" value="1"/>
</dbReference>
<keyword evidence="8" id="KW-0479">Metal-binding</keyword>
<feature type="binding site" evidence="8">
    <location>
        <position position="351"/>
    </location>
    <ligand>
        <name>Mn(2+)</name>
        <dbReference type="ChEBI" id="CHEBI:29035"/>
        <label>1</label>
    </ligand>
</feature>
<evidence type="ECO:0000313" key="11">
    <source>
        <dbReference type="Proteomes" id="UP001209083"/>
    </source>
</evidence>
<evidence type="ECO:0000259" key="9">
    <source>
        <dbReference type="PROSITE" id="PS00631"/>
    </source>
</evidence>
<evidence type="ECO:0000256" key="7">
    <source>
        <dbReference type="ARBA" id="ARBA00049972"/>
    </source>
</evidence>
<evidence type="ECO:0000256" key="8">
    <source>
        <dbReference type="HAMAP-Rule" id="MF_00181"/>
    </source>
</evidence>
<keyword evidence="4 8" id="KW-0031">Aminopeptidase</keyword>
<feature type="active site" evidence="8">
    <location>
        <position position="279"/>
    </location>
</feature>
<evidence type="ECO:0000256" key="6">
    <source>
        <dbReference type="ARBA" id="ARBA00022801"/>
    </source>
</evidence>
<dbReference type="GO" id="GO:0004177">
    <property type="term" value="F:aminopeptidase activity"/>
    <property type="evidence" value="ECO:0007669"/>
    <property type="project" value="UniProtKB-KW"/>
</dbReference>
<dbReference type="CDD" id="cd00433">
    <property type="entry name" value="Peptidase_M17"/>
    <property type="match status" value="1"/>
</dbReference>
<keyword evidence="8" id="KW-0963">Cytoplasm</keyword>
<evidence type="ECO:0000256" key="1">
    <source>
        <dbReference type="ARBA" id="ARBA00000135"/>
    </source>
</evidence>
<comment type="catalytic activity">
    <reaction evidence="1 8">
        <text>Release of an N-terminal amino acid, Xaa-|-Yaa-, in which Xaa is preferably Leu, but may be other amino acids including Pro although not Arg or Lys, and Yaa may be Pro. Amino acid amides and methyl esters are also readily hydrolyzed, but rates on arylamides are exceedingly low.</text>
        <dbReference type="EC" id="3.4.11.1"/>
    </reaction>
</comment>
<keyword evidence="8" id="KW-0464">Manganese</keyword>
<dbReference type="PANTHER" id="PTHR11963:SF23">
    <property type="entry name" value="CYTOSOL AMINOPEPTIDASE"/>
    <property type="match status" value="1"/>
</dbReference>
<feature type="binding site" evidence="8">
    <location>
        <position position="349"/>
    </location>
    <ligand>
        <name>Mn(2+)</name>
        <dbReference type="ChEBI" id="CHEBI:29035"/>
        <label>1</label>
    </ligand>
</feature>
<dbReference type="InterPro" id="IPR023042">
    <property type="entry name" value="Peptidase_M17_leu_NH2_pept"/>
</dbReference>
<dbReference type="InterPro" id="IPR000819">
    <property type="entry name" value="Peptidase_M17_C"/>
</dbReference>
<comment type="subcellular location">
    <subcellularLocation>
        <location evidence="8">Cytoplasm</location>
    </subcellularLocation>
</comment>
<dbReference type="EC" id="3.4.11.10" evidence="8"/>
<dbReference type="PRINTS" id="PR00481">
    <property type="entry name" value="LAMNOPPTDASE"/>
</dbReference>
<keyword evidence="5 8" id="KW-0645">Protease</keyword>
<reference evidence="10 11" key="1">
    <citation type="submission" date="2023-05" db="EMBL/GenBank/DDBJ databases">
        <title>Lithophilousrod everest ZFBP1038 complete genpme.</title>
        <authorList>
            <person name="Tian M."/>
        </authorList>
    </citation>
    <scope>NUCLEOTIDE SEQUENCE [LARGE SCALE GENOMIC DNA]</scope>
    <source>
        <strain evidence="10 11">ZFBP1038</strain>
    </source>
</reference>
<protein>
    <recommendedName>
        <fullName evidence="8">Probable cytosol aminopeptidase</fullName>
        <ecNumber evidence="8">3.4.11.1</ecNumber>
    </recommendedName>
    <alternativeName>
        <fullName evidence="8">Leucine aminopeptidase</fullName>
        <shortName evidence="8">LAP</shortName>
        <ecNumber evidence="8">3.4.11.10</ecNumber>
    </alternativeName>
    <alternativeName>
        <fullName evidence="8">Leucyl aminopeptidase</fullName>
    </alternativeName>
</protein>
<dbReference type="Pfam" id="PF02789">
    <property type="entry name" value="Peptidase_M17_N"/>
    <property type="match status" value="1"/>
</dbReference>
<dbReference type="SUPFAM" id="SSF53187">
    <property type="entry name" value="Zn-dependent exopeptidases"/>
    <property type="match status" value="1"/>
</dbReference>
<comment type="function">
    <text evidence="7 8">Presumably involved in the processing and regular turnover of intracellular proteins. Catalyzes the removal of unsubstituted N-terminal amino acids from various peptides.</text>
</comment>
<dbReference type="EMBL" id="CP090958">
    <property type="protein sequence ID" value="WGW13493.1"/>
    <property type="molecule type" value="Genomic_DNA"/>
</dbReference>
<dbReference type="Gene3D" id="3.40.630.10">
    <property type="entry name" value="Zn peptidases"/>
    <property type="match status" value="1"/>
</dbReference>
<feature type="domain" description="Cytosol aminopeptidase" evidence="9">
    <location>
        <begin position="347"/>
        <end position="354"/>
    </location>
</feature>
<comment type="similarity">
    <text evidence="3 8">Belongs to the peptidase M17 family.</text>
</comment>
<dbReference type="SUPFAM" id="SSF52949">
    <property type="entry name" value="Macro domain-like"/>
    <property type="match status" value="1"/>
</dbReference>
<feature type="binding site" evidence="8">
    <location>
        <position position="272"/>
    </location>
    <ligand>
        <name>Mn(2+)</name>
        <dbReference type="ChEBI" id="CHEBI:29035"/>
        <label>1</label>
    </ligand>
</feature>
<dbReference type="PANTHER" id="PTHR11963">
    <property type="entry name" value="LEUCINE AMINOPEPTIDASE-RELATED"/>
    <property type="match status" value="1"/>
</dbReference>
<dbReference type="HAMAP" id="MF_00181">
    <property type="entry name" value="Cytosol_peptidase_M17"/>
    <property type="match status" value="1"/>
</dbReference>
<evidence type="ECO:0000256" key="3">
    <source>
        <dbReference type="ARBA" id="ARBA00009528"/>
    </source>
</evidence>
<name>A0ABY8QX03_9MICO</name>
<keyword evidence="6 8" id="KW-0378">Hydrolase</keyword>
<dbReference type="InterPro" id="IPR043472">
    <property type="entry name" value="Macro_dom-like"/>
</dbReference>
<feature type="binding site" evidence="8">
    <location>
        <position position="290"/>
    </location>
    <ligand>
        <name>Mn(2+)</name>
        <dbReference type="ChEBI" id="CHEBI:29035"/>
        <label>2</label>
    </ligand>
</feature>
<comment type="catalytic activity">
    <reaction evidence="2 8">
        <text>Release of an N-terminal amino acid, preferentially leucine, but not glutamic or aspartic acids.</text>
        <dbReference type="EC" id="3.4.11.10"/>
    </reaction>
</comment>
<dbReference type="InterPro" id="IPR011356">
    <property type="entry name" value="Leucine_aapep/pepB"/>
</dbReference>
<dbReference type="NCBIfam" id="NF002073">
    <property type="entry name" value="PRK00913.1-2"/>
    <property type="match status" value="1"/>
</dbReference>
<comment type="cofactor">
    <cofactor evidence="8">
        <name>Mn(2+)</name>
        <dbReference type="ChEBI" id="CHEBI:29035"/>
    </cofactor>
    <text evidence="8">Binds 2 manganese ions per subunit.</text>
</comment>
<evidence type="ECO:0000256" key="4">
    <source>
        <dbReference type="ARBA" id="ARBA00022438"/>
    </source>
</evidence>
<evidence type="ECO:0000313" key="10">
    <source>
        <dbReference type="EMBL" id="WGW13493.1"/>
    </source>
</evidence>
<keyword evidence="11" id="KW-1185">Reference proteome</keyword>
<sequence>MSTDKKTSAVLANKNVAKFGADVLVLGITPAEAKGGSPSVVSATDLPTDLAARLNKAAAALKLTGAPEEFHRLAGMDGIAADSVALIGLGKDADDEASRRAAGAATRQLAGAGHVAIALPASSTETLGAVAEGALLGAYSFDNFRSATKADRKAPVEKLTILNPQAREKSAQAALSRAVAVAAAVHGTRDLVNQPPSHLFPASFAESIRNQAKGRPVKVTVLDEGQLAKDGYGGLIGVGQGSSRPPRLVKVAYTPAKPAAHLALVGKGITFDSGGISLKPAAGMEEMKMDMAGAASVVQALFAVADLQLPVRVTAWLALAENMPSGTAQRPSDVVSIYGGRTVEVLNTDAEGRLVLADGIVAASEEDPDLIVDVATLTGAQMVALGNRVSAVMGDDDTRDKVVAAAKRAGEQFWPMPLPAELRKSLDSAVADISNIGERFGGMLVAGLFLQEFVGRVGAKRGADSASDDGAPRIPWAHLDIAGPAFNSGTPHGYTHKEGTGVSVRTLVALAEDLAGR</sequence>